<proteinExistence type="inferred from homology"/>
<dbReference type="SUPFAM" id="SSF52954">
    <property type="entry name" value="Class II aaRS ABD-related"/>
    <property type="match status" value="1"/>
</dbReference>
<dbReference type="PROSITE" id="PS50862">
    <property type="entry name" value="AA_TRNA_LIGASE_II"/>
    <property type="match status" value="1"/>
</dbReference>
<dbReference type="Pfam" id="PF07973">
    <property type="entry name" value="tRNA_SAD"/>
    <property type="match status" value="1"/>
</dbReference>
<keyword evidence="10 14" id="KW-0694">RNA-binding</keyword>
<dbReference type="HAMAP" id="MF_00184">
    <property type="entry name" value="Thr_tRNA_synth"/>
    <property type="match status" value="1"/>
</dbReference>
<dbReference type="PANTHER" id="PTHR11451">
    <property type="entry name" value="THREONINE-TRNA LIGASE"/>
    <property type="match status" value="1"/>
</dbReference>
<evidence type="ECO:0000256" key="4">
    <source>
        <dbReference type="ARBA" id="ARBA00022555"/>
    </source>
</evidence>
<keyword evidence="18" id="KW-1185">Reference proteome</keyword>
<dbReference type="GO" id="GO:0000049">
    <property type="term" value="F:tRNA binding"/>
    <property type="evidence" value="ECO:0007669"/>
    <property type="project" value="UniProtKB-KW"/>
</dbReference>
<accession>A0A7Y9Z9L0</accession>
<evidence type="ECO:0000256" key="2">
    <source>
        <dbReference type="ARBA" id="ARBA00008226"/>
    </source>
</evidence>
<dbReference type="SUPFAM" id="SSF55186">
    <property type="entry name" value="ThrRS/AlaRS common domain"/>
    <property type="match status" value="1"/>
</dbReference>
<dbReference type="InterPro" id="IPR002314">
    <property type="entry name" value="aa-tRNA-synt_IIb"/>
</dbReference>
<dbReference type="InterPro" id="IPR045864">
    <property type="entry name" value="aa-tRNA-synth_II/BPL/LPL"/>
</dbReference>
<comment type="caution">
    <text evidence="14">Lacks conserved residue(s) required for the propagation of feature annotation.</text>
</comment>
<dbReference type="Gene3D" id="3.30.54.20">
    <property type="match status" value="1"/>
</dbReference>
<evidence type="ECO:0000256" key="13">
    <source>
        <dbReference type="ARBA" id="ARBA00049515"/>
    </source>
</evidence>
<dbReference type="CDD" id="cd00771">
    <property type="entry name" value="ThrRS_core"/>
    <property type="match status" value="1"/>
</dbReference>
<comment type="catalytic activity">
    <reaction evidence="13 14">
        <text>tRNA(Thr) + L-threonine + ATP = L-threonyl-tRNA(Thr) + AMP + diphosphate + H(+)</text>
        <dbReference type="Rhea" id="RHEA:24624"/>
        <dbReference type="Rhea" id="RHEA-COMP:9670"/>
        <dbReference type="Rhea" id="RHEA-COMP:9704"/>
        <dbReference type="ChEBI" id="CHEBI:15378"/>
        <dbReference type="ChEBI" id="CHEBI:30616"/>
        <dbReference type="ChEBI" id="CHEBI:33019"/>
        <dbReference type="ChEBI" id="CHEBI:57926"/>
        <dbReference type="ChEBI" id="CHEBI:78442"/>
        <dbReference type="ChEBI" id="CHEBI:78534"/>
        <dbReference type="ChEBI" id="CHEBI:456215"/>
        <dbReference type="EC" id="6.1.1.3"/>
    </reaction>
</comment>
<evidence type="ECO:0000256" key="10">
    <source>
        <dbReference type="ARBA" id="ARBA00022884"/>
    </source>
</evidence>
<keyword evidence="9 14" id="KW-0067">ATP-binding</keyword>
<dbReference type="InterPro" id="IPR047246">
    <property type="entry name" value="ThrRS_anticodon"/>
</dbReference>
<evidence type="ECO:0000256" key="1">
    <source>
        <dbReference type="ARBA" id="ARBA00004496"/>
    </source>
</evidence>
<dbReference type="FunFam" id="3.30.930.10:FF:000019">
    <property type="entry name" value="Threonine--tRNA ligase"/>
    <property type="match status" value="1"/>
</dbReference>
<keyword evidence="6 14" id="KW-0479">Metal-binding</keyword>
<dbReference type="InterPro" id="IPR006195">
    <property type="entry name" value="aa-tRNA-synth_II"/>
</dbReference>
<dbReference type="Gene3D" id="3.30.980.10">
    <property type="entry name" value="Threonyl-trna Synthetase, Chain A, domain 2"/>
    <property type="match status" value="1"/>
</dbReference>
<dbReference type="InterPro" id="IPR036621">
    <property type="entry name" value="Anticodon-bd_dom_sf"/>
</dbReference>
<dbReference type="SUPFAM" id="SSF55681">
    <property type="entry name" value="Class II aaRS and biotin synthetases"/>
    <property type="match status" value="1"/>
</dbReference>
<dbReference type="GO" id="GO:0006435">
    <property type="term" value="P:threonyl-tRNA aminoacylation"/>
    <property type="evidence" value="ECO:0007669"/>
    <property type="project" value="UniProtKB-UniRule"/>
</dbReference>
<sequence length="665" mass="74832">MSSFTANIDGVERELDEGTTGTDLFGDRRDVVVVRVDGDLRDLAALIPAGSAVEAVLISEPDGLNVLRHSATHVMAQAVQQLWPDAKLGIGPFITDGFYYDFDMAQPFTPEDLKTIEKTMQRIVKDGQAFRRRVVTEAEALEELANEPYKCQLLNRAVGVEGAEGVTVEVGAGETTIYDNVNRQGEVVWKDLCRGPHAPTTKVLQNGWSLMRSAAAYWLGSEKNPQLQRIYGTAWPTKDELTAYKDRLAEAERRDHRKLGLDMDLFSFPDEIGSGLAVFHPKGGIIRMEMEEYSRKRHIEEGYEFVYSPHITKAQLFQTSGHLDWYADGMYPPMHMDEERDAAGNITKQGQDYYLKPMNCPMHNLIFRSRGRSYRELPLRMFEFGTVYRNEKSGVVHGLTRARGFTQDDAHIYCTREQMKSELTTTLNFVLGLLKDYGLTDFYLELSTKNPEKFVGEDDAWDEATETLRQVGIESGLELRDDPGGAAFYGPKISVQTRDAIGRSWQMSTIQLDFNLPERFELEYTAADNTRQRPVMIHRALFGSIERFFAILTEHYAGQFPAWLAPVQVLCVPVAEAFNEYLNDVAAQLKAAGVRVEVDTSDERFPKKIRNASKDKVPFVLIAGGEDAEAGAVSFRFRDGSQENQVPVADAVARILETIKTRAQV</sequence>
<feature type="binding site" evidence="14">
    <location>
        <position position="411"/>
    </location>
    <ligand>
        <name>Zn(2+)</name>
        <dbReference type="ChEBI" id="CHEBI:29105"/>
        <note>catalytic</note>
    </ligand>
</feature>
<keyword evidence="8 14" id="KW-0862">Zinc</keyword>
<dbReference type="InterPro" id="IPR004154">
    <property type="entry name" value="Anticodon-bd"/>
</dbReference>
<dbReference type="EC" id="6.1.1.3" evidence="14"/>
<comment type="subcellular location">
    <subcellularLocation>
        <location evidence="1 14">Cytoplasm</location>
    </subcellularLocation>
</comment>
<comment type="cofactor">
    <cofactor evidence="14">
        <name>Zn(2+)</name>
        <dbReference type="ChEBI" id="CHEBI:29105"/>
    </cofactor>
    <text evidence="14">Binds 1 zinc ion per subunit.</text>
</comment>
<name>A0A7Y9Z9L0_9MICO</name>
<dbReference type="PANTHER" id="PTHR11451:SF44">
    <property type="entry name" value="THREONINE--TRNA LIGASE, CHLOROPLASTIC_MITOCHONDRIAL 2"/>
    <property type="match status" value="1"/>
</dbReference>
<dbReference type="GO" id="GO:0005737">
    <property type="term" value="C:cytoplasm"/>
    <property type="evidence" value="ECO:0007669"/>
    <property type="project" value="UniProtKB-SubCell"/>
</dbReference>
<dbReference type="FunFam" id="3.40.50.800:FF:000001">
    <property type="entry name" value="Threonine--tRNA ligase"/>
    <property type="match status" value="1"/>
</dbReference>
<organism evidence="17 18">
    <name type="scientific">Demequina lutea</name>
    <dbReference type="NCBI Taxonomy" id="431489"/>
    <lineage>
        <taxon>Bacteria</taxon>
        <taxon>Bacillati</taxon>
        <taxon>Actinomycetota</taxon>
        <taxon>Actinomycetes</taxon>
        <taxon>Micrococcales</taxon>
        <taxon>Demequinaceae</taxon>
        <taxon>Demequina</taxon>
    </lineage>
</organism>
<keyword evidence="12 14" id="KW-0030">Aminoacyl-tRNA synthetase</keyword>
<dbReference type="NCBIfam" id="TIGR00418">
    <property type="entry name" value="thrS"/>
    <property type="match status" value="1"/>
</dbReference>
<evidence type="ECO:0000259" key="15">
    <source>
        <dbReference type="PROSITE" id="PS50862"/>
    </source>
</evidence>
<evidence type="ECO:0000256" key="8">
    <source>
        <dbReference type="ARBA" id="ARBA00022833"/>
    </source>
</evidence>
<gene>
    <name evidence="14" type="primary">thrS</name>
    <name evidence="17" type="ORF">BKA03_001441</name>
</gene>
<dbReference type="SMART" id="SM00863">
    <property type="entry name" value="tRNA_SAD"/>
    <property type="match status" value="1"/>
</dbReference>
<dbReference type="PROSITE" id="PS51880">
    <property type="entry name" value="TGS"/>
    <property type="match status" value="1"/>
</dbReference>
<dbReference type="InterPro" id="IPR004095">
    <property type="entry name" value="TGS"/>
</dbReference>
<evidence type="ECO:0000313" key="18">
    <source>
        <dbReference type="Proteomes" id="UP000547973"/>
    </source>
</evidence>
<dbReference type="Proteomes" id="UP000547973">
    <property type="component" value="Unassembled WGS sequence"/>
</dbReference>
<keyword evidence="11 14" id="KW-0648">Protein biosynthesis</keyword>
<reference evidence="17 18" key="1">
    <citation type="submission" date="2020-07" db="EMBL/GenBank/DDBJ databases">
        <title>Sequencing the genomes of 1000 actinobacteria strains.</title>
        <authorList>
            <person name="Klenk H.-P."/>
        </authorList>
    </citation>
    <scope>NUCLEOTIDE SEQUENCE [LARGE SCALE GENOMIC DNA]</scope>
    <source>
        <strain evidence="17 18">DSM 19970</strain>
    </source>
</reference>
<dbReference type="InterPro" id="IPR012947">
    <property type="entry name" value="tRNA_SAD"/>
</dbReference>
<dbReference type="EMBL" id="JACBZO010000001">
    <property type="protein sequence ID" value="NYI41322.1"/>
    <property type="molecule type" value="Genomic_DNA"/>
</dbReference>
<evidence type="ECO:0000256" key="9">
    <source>
        <dbReference type="ARBA" id="ARBA00022840"/>
    </source>
</evidence>
<evidence type="ECO:0000259" key="16">
    <source>
        <dbReference type="PROSITE" id="PS51880"/>
    </source>
</evidence>
<evidence type="ECO:0000256" key="6">
    <source>
        <dbReference type="ARBA" id="ARBA00022723"/>
    </source>
</evidence>
<dbReference type="InterPro" id="IPR018163">
    <property type="entry name" value="Thr/Ala-tRNA-synth_IIc_edit"/>
</dbReference>
<feature type="domain" description="Aminoacyl-transfer RNA synthetases class-II family profile" evidence="15">
    <location>
        <begin position="286"/>
        <end position="561"/>
    </location>
</feature>
<comment type="similarity">
    <text evidence="2 14">Belongs to the class-II aminoacyl-tRNA synthetase family.</text>
</comment>
<feature type="binding site" evidence="14">
    <location>
        <position position="538"/>
    </location>
    <ligand>
        <name>Zn(2+)</name>
        <dbReference type="ChEBI" id="CHEBI:29105"/>
        <note>catalytic</note>
    </ligand>
</feature>
<keyword evidence="3 14" id="KW-0963">Cytoplasm</keyword>
<dbReference type="PRINTS" id="PR01047">
    <property type="entry name" value="TRNASYNTHTHR"/>
</dbReference>
<protein>
    <recommendedName>
        <fullName evidence="14">Threonine--tRNA ligase</fullName>
        <ecNumber evidence="14">6.1.1.3</ecNumber>
    </recommendedName>
    <alternativeName>
        <fullName evidence="14">Threonyl-tRNA synthetase</fullName>
        <shortName evidence="14">ThrRS</shortName>
    </alternativeName>
</protein>
<dbReference type="CDD" id="cd00860">
    <property type="entry name" value="ThrRS_anticodon"/>
    <property type="match status" value="1"/>
</dbReference>
<evidence type="ECO:0000256" key="3">
    <source>
        <dbReference type="ARBA" id="ARBA00022490"/>
    </source>
</evidence>
<dbReference type="FunFam" id="3.30.980.10:FF:000001">
    <property type="entry name" value="Threonine--tRNA ligase"/>
    <property type="match status" value="1"/>
</dbReference>
<evidence type="ECO:0000256" key="12">
    <source>
        <dbReference type="ARBA" id="ARBA00023146"/>
    </source>
</evidence>
<dbReference type="GO" id="GO:0046872">
    <property type="term" value="F:metal ion binding"/>
    <property type="evidence" value="ECO:0007669"/>
    <property type="project" value="UniProtKB-KW"/>
</dbReference>
<dbReference type="InterPro" id="IPR033728">
    <property type="entry name" value="ThrRS_core"/>
</dbReference>
<dbReference type="RefSeq" id="WP_179397733.1">
    <property type="nucleotide sequence ID" value="NZ_JACBZO010000001.1"/>
</dbReference>
<evidence type="ECO:0000256" key="11">
    <source>
        <dbReference type="ARBA" id="ARBA00022917"/>
    </source>
</evidence>
<comment type="caution">
    <text evidence="17">The sequence shown here is derived from an EMBL/GenBank/DDBJ whole genome shotgun (WGS) entry which is preliminary data.</text>
</comment>
<evidence type="ECO:0000313" key="17">
    <source>
        <dbReference type="EMBL" id="NYI41322.1"/>
    </source>
</evidence>
<keyword evidence="7 14" id="KW-0547">Nucleotide-binding</keyword>
<evidence type="ECO:0000256" key="7">
    <source>
        <dbReference type="ARBA" id="ARBA00022741"/>
    </source>
</evidence>
<dbReference type="Gene3D" id="3.40.50.800">
    <property type="entry name" value="Anticodon-binding domain"/>
    <property type="match status" value="1"/>
</dbReference>
<dbReference type="GO" id="GO:0004829">
    <property type="term" value="F:threonine-tRNA ligase activity"/>
    <property type="evidence" value="ECO:0007669"/>
    <property type="project" value="UniProtKB-UniRule"/>
</dbReference>
<dbReference type="InterPro" id="IPR002320">
    <property type="entry name" value="Thr-tRNA-ligase_IIa"/>
</dbReference>
<dbReference type="Pfam" id="PF03129">
    <property type="entry name" value="HGTP_anticodon"/>
    <property type="match status" value="1"/>
</dbReference>
<dbReference type="Pfam" id="PF00587">
    <property type="entry name" value="tRNA-synt_2b"/>
    <property type="match status" value="1"/>
</dbReference>
<evidence type="ECO:0000256" key="5">
    <source>
        <dbReference type="ARBA" id="ARBA00022598"/>
    </source>
</evidence>
<dbReference type="GO" id="GO:0005524">
    <property type="term" value="F:ATP binding"/>
    <property type="evidence" value="ECO:0007669"/>
    <property type="project" value="UniProtKB-UniRule"/>
</dbReference>
<feature type="binding site" evidence="14">
    <location>
        <position position="360"/>
    </location>
    <ligand>
        <name>Zn(2+)</name>
        <dbReference type="ChEBI" id="CHEBI:29105"/>
        <note>catalytic</note>
    </ligand>
</feature>
<feature type="domain" description="TGS" evidence="16">
    <location>
        <begin position="1"/>
        <end position="57"/>
    </location>
</feature>
<dbReference type="AlphaFoldDB" id="A0A7Y9Z9L0"/>
<comment type="subunit">
    <text evidence="14">Homodimer.</text>
</comment>
<evidence type="ECO:0000256" key="14">
    <source>
        <dbReference type="HAMAP-Rule" id="MF_00184"/>
    </source>
</evidence>
<dbReference type="Gene3D" id="3.30.930.10">
    <property type="entry name" value="Bira Bifunctional Protein, Domain 2"/>
    <property type="match status" value="1"/>
</dbReference>
<keyword evidence="5 14" id="KW-0436">Ligase</keyword>
<keyword evidence="4 14" id="KW-0820">tRNA-binding</keyword>